<evidence type="ECO:0000313" key="3">
    <source>
        <dbReference type="Proteomes" id="UP000177707"/>
    </source>
</evidence>
<dbReference type="Gene3D" id="1.10.260.40">
    <property type="entry name" value="lambda repressor-like DNA-binding domains"/>
    <property type="match status" value="1"/>
</dbReference>
<dbReference type="SUPFAM" id="SSF47413">
    <property type="entry name" value="lambda repressor-like DNA-binding domains"/>
    <property type="match status" value="1"/>
</dbReference>
<dbReference type="SMART" id="SM00530">
    <property type="entry name" value="HTH_XRE"/>
    <property type="match status" value="1"/>
</dbReference>
<evidence type="ECO:0000313" key="2">
    <source>
        <dbReference type="EMBL" id="OHB02032.1"/>
    </source>
</evidence>
<evidence type="ECO:0000259" key="1">
    <source>
        <dbReference type="PROSITE" id="PS50943"/>
    </source>
</evidence>
<name>A0A1G2TZR3_9BACT</name>
<proteinExistence type="predicted"/>
<accession>A0A1G2TZR3</accession>
<sequence>MENTYKKIKLISHEDFKKKLLKKPSFRKYYEETSFEREIFKAIIRARAQKNLTQRELAEKIGVKQSALARFESGRTNPTLGFLKKVVSGLGLSVTVK</sequence>
<feature type="domain" description="HTH cro/C1-type" evidence="1">
    <location>
        <begin position="43"/>
        <end position="97"/>
    </location>
</feature>
<dbReference type="GO" id="GO:0003677">
    <property type="term" value="F:DNA binding"/>
    <property type="evidence" value="ECO:0007669"/>
    <property type="project" value="InterPro"/>
</dbReference>
<gene>
    <name evidence="2" type="ORF">A3A96_03430</name>
</gene>
<organism evidence="2 3">
    <name type="scientific">Candidatus Zambryskibacteria bacterium RIFCSPLOWO2_01_FULL_39_39</name>
    <dbReference type="NCBI Taxonomy" id="1802758"/>
    <lineage>
        <taxon>Bacteria</taxon>
        <taxon>Candidatus Zambryskiibacteriota</taxon>
    </lineage>
</organism>
<comment type="caution">
    <text evidence="2">The sequence shown here is derived from an EMBL/GenBank/DDBJ whole genome shotgun (WGS) entry which is preliminary data.</text>
</comment>
<dbReference type="CDD" id="cd00093">
    <property type="entry name" value="HTH_XRE"/>
    <property type="match status" value="1"/>
</dbReference>
<dbReference type="STRING" id="1802758.A3A96_03430"/>
<dbReference type="AlphaFoldDB" id="A0A1G2TZR3"/>
<dbReference type="Proteomes" id="UP000177707">
    <property type="component" value="Unassembled WGS sequence"/>
</dbReference>
<dbReference type="InterPro" id="IPR001387">
    <property type="entry name" value="Cro/C1-type_HTH"/>
</dbReference>
<dbReference type="PROSITE" id="PS50943">
    <property type="entry name" value="HTH_CROC1"/>
    <property type="match status" value="1"/>
</dbReference>
<dbReference type="InterPro" id="IPR010982">
    <property type="entry name" value="Lambda_DNA-bd_dom_sf"/>
</dbReference>
<dbReference type="EMBL" id="MHWB01000008">
    <property type="protein sequence ID" value="OHB02032.1"/>
    <property type="molecule type" value="Genomic_DNA"/>
</dbReference>
<dbReference type="Pfam" id="PF01381">
    <property type="entry name" value="HTH_3"/>
    <property type="match status" value="1"/>
</dbReference>
<reference evidence="2 3" key="1">
    <citation type="journal article" date="2016" name="Nat. Commun.">
        <title>Thousands of microbial genomes shed light on interconnected biogeochemical processes in an aquifer system.</title>
        <authorList>
            <person name="Anantharaman K."/>
            <person name="Brown C.T."/>
            <person name="Hug L.A."/>
            <person name="Sharon I."/>
            <person name="Castelle C.J."/>
            <person name="Probst A.J."/>
            <person name="Thomas B.C."/>
            <person name="Singh A."/>
            <person name="Wilkins M.J."/>
            <person name="Karaoz U."/>
            <person name="Brodie E.L."/>
            <person name="Williams K.H."/>
            <person name="Hubbard S.S."/>
            <person name="Banfield J.F."/>
        </authorList>
    </citation>
    <scope>NUCLEOTIDE SEQUENCE [LARGE SCALE GENOMIC DNA]</scope>
</reference>
<protein>
    <recommendedName>
        <fullName evidence="1">HTH cro/C1-type domain-containing protein</fullName>
    </recommendedName>
</protein>